<proteinExistence type="predicted"/>
<sequence length="231" mass="25073">MLTPIVLTALLGAGVPATPDAEEARESAQRELSRPVYQERLSLWARLWTWIQEHIDPSRVVPGAPAWLSVLIVVVAAVVLLAVALLLLRRVTLGRRARVSSQVLFEGDDRDADALTRDADAAAARQDWAAAVVDRFRAIIRSLDERALVEDYPGMTAQEAGTLASHALVDDQGLHASLHQAAVLFDAVRYGRVLSTGQQDEWMRLLAERVASAAPRSSAPQATVGGRGEFL</sequence>
<protein>
    <recommendedName>
        <fullName evidence="2">Protein-glutamine gamma-glutamyltransferase-like C-terminal domain-containing protein</fullName>
    </recommendedName>
</protein>
<reference evidence="3 4" key="1">
    <citation type="submission" date="2020-11" db="EMBL/GenBank/DDBJ databases">
        <title>Actinomyces sp. ZJ750.</title>
        <authorList>
            <person name="Zhou J."/>
        </authorList>
    </citation>
    <scope>NUCLEOTIDE SEQUENCE [LARGE SCALE GENOMIC DNA]</scope>
    <source>
        <strain evidence="3 4">ZJ750</strain>
    </source>
</reference>
<feature type="domain" description="Protein-glutamine gamma-glutamyltransferase-like C-terminal" evidence="2">
    <location>
        <begin position="135"/>
        <end position="204"/>
    </location>
</feature>
<dbReference type="EMBL" id="CP063989">
    <property type="protein sequence ID" value="QPL05848.1"/>
    <property type="molecule type" value="Genomic_DNA"/>
</dbReference>
<dbReference type="Pfam" id="PF13559">
    <property type="entry name" value="DUF4129"/>
    <property type="match status" value="1"/>
</dbReference>
<keyword evidence="4" id="KW-1185">Reference proteome</keyword>
<accession>A0A7T0LM34</accession>
<feature type="transmembrane region" description="Helical" evidence="1">
    <location>
        <begin position="66"/>
        <end position="88"/>
    </location>
</feature>
<evidence type="ECO:0000313" key="3">
    <source>
        <dbReference type="EMBL" id="QPL05848.1"/>
    </source>
</evidence>
<gene>
    <name evidence="3" type="ORF">ID810_02445</name>
</gene>
<dbReference type="KEGG" id="arep:ID810_02445"/>
<evidence type="ECO:0000313" key="4">
    <source>
        <dbReference type="Proteomes" id="UP000594637"/>
    </source>
</evidence>
<dbReference type="InterPro" id="IPR025403">
    <property type="entry name" value="TgpA-like_C"/>
</dbReference>
<evidence type="ECO:0000256" key="1">
    <source>
        <dbReference type="SAM" id="Phobius"/>
    </source>
</evidence>
<keyword evidence="1" id="KW-0472">Membrane</keyword>
<dbReference type="AlphaFoldDB" id="A0A7T0LM34"/>
<keyword evidence="1" id="KW-0812">Transmembrane</keyword>
<keyword evidence="1" id="KW-1133">Transmembrane helix</keyword>
<evidence type="ECO:0000259" key="2">
    <source>
        <dbReference type="Pfam" id="PF13559"/>
    </source>
</evidence>
<name>A0A7T0LM34_9ACTO</name>
<dbReference type="Proteomes" id="UP000594637">
    <property type="component" value="Chromosome"/>
</dbReference>
<organism evidence="3 4">
    <name type="scientific">Actinomyces respiraculi</name>
    <dbReference type="NCBI Taxonomy" id="2744574"/>
    <lineage>
        <taxon>Bacteria</taxon>
        <taxon>Bacillati</taxon>
        <taxon>Actinomycetota</taxon>
        <taxon>Actinomycetes</taxon>
        <taxon>Actinomycetales</taxon>
        <taxon>Actinomycetaceae</taxon>
        <taxon>Actinomyces</taxon>
    </lineage>
</organism>
<dbReference type="RefSeq" id="WP_166856184.1">
    <property type="nucleotide sequence ID" value="NZ_CP063989.1"/>
</dbReference>